<dbReference type="FunFam" id="3.40.50.300:FF:000396">
    <property type="entry name" value="RNA helicase aquarius"/>
    <property type="match status" value="1"/>
</dbReference>
<dbReference type="Pfam" id="PF21144">
    <property type="entry name" value="Aquarius_N_3rd"/>
    <property type="match status" value="1"/>
</dbReference>
<keyword evidence="7" id="KW-0347">Helicase</keyword>
<comment type="subunit">
    <text evidence="16">Identified in the spliceosome C complex. Component of the XAB2 complex, a multimeric protein complex composed of XAB2, PRPF19, AQR, ZNF830, ISY1, and PPIE. Identified in a pentameric intron-binding (IB) complex composed of AQR, XAB2, ISY1, ZNF830 and PPIE that is incorporated into the spliceosome as a preassembled complex. The IB complex does not contain PRPF19. Within the spliceosome, interacts with SNRPA1, SF3B1, SF3B3, SF3A1 and SF3A2.</text>
</comment>
<feature type="domain" description="RNA helicase aquarius beta-barrel" evidence="23">
    <location>
        <begin position="194"/>
        <end position="358"/>
    </location>
</feature>
<dbReference type="InterPro" id="IPR048966">
    <property type="entry name" value="Aquarius_b-barrel"/>
</dbReference>
<feature type="domain" description="RNA helicase aquarius insertion" evidence="24">
    <location>
        <begin position="406"/>
        <end position="482"/>
    </location>
</feature>
<name>A0A0L7QMC6_9HYME</name>
<accession>A0A0L7QMC6</accession>
<evidence type="ECO:0000259" key="22">
    <source>
        <dbReference type="Pfam" id="PF16399"/>
    </source>
</evidence>
<dbReference type="OrthoDB" id="1879at2759"/>
<keyword evidence="3" id="KW-0507">mRNA processing</keyword>
<feature type="region of interest" description="Disordered" evidence="19">
    <location>
        <begin position="1073"/>
        <end position="1144"/>
    </location>
</feature>
<evidence type="ECO:0000259" key="20">
    <source>
        <dbReference type="Pfam" id="PF13086"/>
    </source>
</evidence>
<keyword evidence="9" id="KW-0694">RNA-binding</keyword>
<keyword evidence="26" id="KW-1185">Reference proteome</keyword>
<dbReference type="InterPro" id="IPR047187">
    <property type="entry name" value="SF1_C_Upf1"/>
</dbReference>
<dbReference type="InterPro" id="IPR027417">
    <property type="entry name" value="P-loop_NTPase"/>
</dbReference>
<evidence type="ECO:0000256" key="6">
    <source>
        <dbReference type="ARBA" id="ARBA00022801"/>
    </source>
</evidence>
<evidence type="ECO:0000256" key="12">
    <source>
        <dbReference type="ARBA" id="ARBA00023242"/>
    </source>
</evidence>
<feature type="domain" description="RNA helicase aquarius N-terminal" evidence="22">
    <location>
        <begin position="1"/>
        <end position="114"/>
    </location>
</feature>
<dbReference type="InterPro" id="IPR045055">
    <property type="entry name" value="DNA2/NAM7-like"/>
</dbReference>
<dbReference type="InterPro" id="IPR041679">
    <property type="entry name" value="DNA2/NAM7-like_C"/>
</dbReference>
<feature type="domain" description="DNA2/NAM7 helicase helicase" evidence="20">
    <location>
        <begin position="494"/>
        <end position="798"/>
    </location>
</feature>
<feature type="compositionally biased region" description="Acidic residues" evidence="19">
    <location>
        <begin position="1135"/>
        <end position="1144"/>
    </location>
</feature>
<dbReference type="GO" id="GO:0005524">
    <property type="term" value="F:ATP binding"/>
    <property type="evidence" value="ECO:0007669"/>
    <property type="project" value="UniProtKB-KW"/>
</dbReference>
<feature type="compositionally biased region" description="Basic and acidic residues" evidence="19">
    <location>
        <begin position="1114"/>
        <end position="1127"/>
    </location>
</feature>
<dbReference type="InterPro" id="IPR041677">
    <property type="entry name" value="DNA2/NAM7_AAA_11"/>
</dbReference>
<evidence type="ECO:0000313" key="25">
    <source>
        <dbReference type="EMBL" id="KOC59704.1"/>
    </source>
</evidence>
<evidence type="ECO:0000256" key="1">
    <source>
        <dbReference type="ARBA" id="ARBA00004642"/>
    </source>
</evidence>
<reference evidence="25 26" key="1">
    <citation type="submission" date="2015-07" db="EMBL/GenBank/DDBJ databases">
        <title>The genome of Habropoda laboriosa.</title>
        <authorList>
            <person name="Pan H."/>
            <person name="Kapheim K."/>
        </authorList>
    </citation>
    <scope>NUCLEOTIDE SEQUENCE [LARGE SCALE GENOMIC DNA]</scope>
    <source>
        <strain evidence="25">0110345459</strain>
    </source>
</reference>
<evidence type="ECO:0000256" key="3">
    <source>
        <dbReference type="ARBA" id="ARBA00022664"/>
    </source>
</evidence>
<dbReference type="EC" id="3.6.4.13" evidence="2"/>
<dbReference type="GO" id="GO:0016787">
    <property type="term" value="F:hydrolase activity"/>
    <property type="evidence" value="ECO:0007669"/>
    <property type="project" value="UniProtKB-KW"/>
</dbReference>
<evidence type="ECO:0000256" key="5">
    <source>
        <dbReference type="ARBA" id="ARBA00022741"/>
    </source>
</evidence>
<evidence type="ECO:0000256" key="4">
    <source>
        <dbReference type="ARBA" id="ARBA00022728"/>
    </source>
</evidence>
<dbReference type="Proteomes" id="UP000053825">
    <property type="component" value="Unassembled WGS sequence"/>
</dbReference>
<evidence type="ECO:0000256" key="10">
    <source>
        <dbReference type="ARBA" id="ARBA00022990"/>
    </source>
</evidence>
<comment type="subcellular location">
    <subcellularLocation>
        <location evidence="1">Nucleus</location>
        <location evidence="1">Nucleoplasm</location>
    </subcellularLocation>
</comment>
<dbReference type="Pfam" id="PF13087">
    <property type="entry name" value="AAA_12"/>
    <property type="match status" value="1"/>
</dbReference>
<evidence type="ECO:0000256" key="19">
    <source>
        <dbReference type="SAM" id="MobiDB-lite"/>
    </source>
</evidence>
<dbReference type="SUPFAM" id="SSF52540">
    <property type="entry name" value="P-loop containing nucleoside triphosphate hydrolases"/>
    <property type="match status" value="1"/>
</dbReference>
<keyword evidence="10" id="KW-0007">Acetylation</keyword>
<keyword evidence="8" id="KW-0067">ATP-binding</keyword>
<sequence>MLKFYARFEINEESGDPLTDHDMTQLHYTKITSLQKAVFAKFLDLRSFALANVASVDTREALYKHFGLLSQEKLRSIGSYLNLVPSEEREKEENWYRYDIDFLRELLISRHERRASQLEELNEMPLYPTEEIIWNESIVPTEYFSGEGCLALPKLNLQFLTLHDYLLRNFNLFRLESTYEIRQDIEDAVSRLSPWRAEDGGVYFGGWARMAQPITQFAVVEVAKPNIGEKRPSRVRADVTINLSVRKEIKSEWENLRKHDVCFLITVKPQNPIGTKYSHKLPFVPQVGLTTVRGCEVEGMLDSNGRVIEDGPEPRPILPGDTRTYRVWLDCNQYRIDMDNASHGGEDVYESFNIIMRRKPKENNFKAVLETIRELMNTECVVPDWLHDIILGYGDPGAARYSRMSNEIATMDFNDTFLDINHLKSSFPQYEIKIPTNDESKLVRPFRLTFKDVLAKHNNEPVRKIIRVEPHVPPSRGPYKANEPKKNQIPFTPTQVEAIRAGMQPGLTLVVGPPGTGKTDVAVQIISNLYHNFPNQRTLIVTHSNQALNQLFEKIMALDIDERHLLRLGHGEEALETEKDFSRYGRVNYVLAKRLDLLMEVQRLQESLNVKGDVAYTCETAGHFFMYQILTRWERFETRIKQRQGIGNNSLPAFIIDEEFPFHKFFDNAPKPLFKRNNFEEDLEIARSCFRYIERIFAQLEEFRAFELLRSGLDRSKYLLVKEAKVIAMTCTHAALKRRELVDMGFKYDNILMEESAQILEIETFIPLLLQNPQDGYNRLKRWIMIGDHHQLPPVIKNMAFQKYSNMEQSLFARFVRLGVPTVDLDGQGRARPSICNLYNWRYKKLGNLAHVENSPEYLVANAGFLYDFQLINVEDFNGVGESEPSAYFYQNLAEAEYCVAVFMYMRLLGYPADKISILTTYNGQKHLIRDVINIRCASNPLIGRPNKVTTVDKYQGQQNDYILLSLVKTRAVGHLRDARRLVVAMSRARLGLYVFARVSLFKNCFELTPAFAQLMQRPLKLQLLPQEHYPTERLNDVILTTPPMEIEDMPHMAKFVYDYYIEKVSGMKESQKVWQKPGMVQTPNSPSHKVPAHPGADDDTDDEELNQMDDEQEGIKQEKEEPKLELIKNLIEDPTSETEDNDR</sequence>
<protein>
    <recommendedName>
        <fullName evidence="17">RNA helicase aquarius</fullName>
        <ecNumber evidence="2">3.6.4.13</ecNumber>
    </recommendedName>
    <alternativeName>
        <fullName evidence="18">Intron-binding protein of 160 kDa</fullName>
    </alternativeName>
</protein>
<dbReference type="STRING" id="597456.A0A0L7QMC6"/>
<evidence type="ECO:0000256" key="9">
    <source>
        <dbReference type="ARBA" id="ARBA00022884"/>
    </source>
</evidence>
<gene>
    <name evidence="25" type="ORF">WH47_09685</name>
</gene>
<dbReference type="Pfam" id="PF13086">
    <property type="entry name" value="AAA_11"/>
    <property type="match status" value="1"/>
</dbReference>
<evidence type="ECO:0000256" key="13">
    <source>
        <dbReference type="ARBA" id="ARBA00047984"/>
    </source>
</evidence>
<keyword evidence="12" id="KW-0539">Nucleus</keyword>
<dbReference type="InterPro" id="IPR032174">
    <property type="entry name" value="Aquarius_N"/>
</dbReference>
<evidence type="ECO:0000313" key="26">
    <source>
        <dbReference type="Proteomes" id="UP000053825"/>
    </source>
</evidence>
<dbReference type="GO" id="GO:0003729">
    <property type="term" value="F:mRNA binding"/>
    <property type="evidence" value="ECO:0007669"/>
    <property type="project" value="TreeGrafter"/>
</dbReference>
<comment type="catalytic activity">
    <reaction evidence="13">
        <text>ATP + H2O = ADP + phosphate + H(+)</text>
        <dbReference type="Rhea" id="RHEA:13065"/>
        <dbReference type="ChEBI" id="CHEBI:15377"/>
        <dbReference type="ChEBI" id="CHEBI:15378"/>
        <dbReference type="ChEBI" id="CHEBI:30616"/>
        <dbReference type="ChEBI" id="CHEBI:43474"/>
        <dbReference type="ChEBI" id="CHEBI:456216"/>
        <dbReference type="EC" id="3.6.4.13"/>
    </reaction>
</comment>
<keyword evidence="11" id="KW-0508">mRNA splicing</keyword>
<dbReference type="CDD" id="cd17935">
    <property type="entry name" value="EEXXQc_AQR"/>
    <property type="match status" value="1"/>
</dbReference>
<dbReference type="EMBL" id="KQ414894">
    <property type="protein sequence ID" value="KOC59704.1"/>
    <property type="molecule type" value="Genomic_DNA"/>
</dbReference>
<keyword evidence="6" id="KW-0378">Hydrolase</keyword>
<keyword evidence="4" id="KW-0747">Spliceosome</keyword>
<evidence type="ECO:0000256" key="8">
    <source>
        <dbReference type="ARBA" id="ARBA00022840"/>
    </source>
</evidence>
<dbReference type="GO" id="GO:0071013">
    <property type="term" value="C:catalytic step 2 spliceosome"/>
    <property type="evidence" value="ECO:0007669"/>
    <property type="project" value="TreeGrafter"/>
</dbReference>
<dbReference type="Pfam" id="PF21143">
    <property type="entry name" value="Aquarius_N_2nd"/>
    <property type="match status" value="1"/>
</dbReference>
<evidence type="ECO:0000259" key="24">
    <source>
        <dbReference type="Pfam" id="PF21144"/>
    </source>
</evidence>
<comment type="similarity">
    <text evidence="15">Belongs to the CWF11 family.</text>
</comment>
<evidence type="ECO:0000256" key="17">
    <source>
        <dbReference type="ARBA" id="ARBA00069875"/>
    </source>
</evidence>
<dbReference type="GO" id="GO:0005654">
    <property type="term" value="C:nucleoplasm"/>
    <property type="evidence" value="ECO:0007669"/>
    <property type="project" value="UniProtKB-SubCell"/>
</dbReference>
<evidence type="ECO:0000256" key="14">
    <source>
        <dbReference type="ARBA" id="ARBA00057313"/>
    </source>
</evidence>
<dbReference type="GO" id="GO:0008380">
    <property type="term" value="P:RNA splicing"/>
    <property type="evidence" value="ECO:0007669"/>
    <property type="project" value="UniProtKB-KW"/>
</dbReference>
<dbReference type="PANTHER" id="PTHR10887:SF5">
    <property type="entry name" value="RNA HELICASE AQUARIUS"/>
    <property type="match status" value="1"/>
</dbReference>
<dbReference type="GO" id="GO:0003724">
    <property type="term" value="F:RNA helicase activity"/>
    <property type="evidence" value="ECO:0007669"/>
    <property type="project" value="UniProtKB-EC"/>
</dbReference>
<evidence type="ECO:0000256" key="18">
    <source>
        <dbReference type="ARBA" id="ARBA00083796"/>
    </source>
</evidence>
<feature type="domain" description="DNA2/NAM7 helicase-like C-terminal" evidence="21">
    <location>
        <begin position="807"/>
        <end position="997"/>
    </location>
</feature>
<organism evidence="25 26">
    <name type="scientific">Habropoda laboriosa</name>
    <dbReference type="NCBI Taxonomy" id="597456"/>
    <lineage>
        <taxon>Eukaryota</taxon>
        <taxon>Metazoa</taxon>
        <taxon>Ecdysozoa</taxon>
        <taxon>Arthropoda</taxon>
        <taxon>Hexapoda</taxon>
        <taxon>Insecta</taxon>
        <taxon>Pterygota</taxon>
        <taxon>Neoptera</taxon>
        <taxon>Endopterygota</taxon>
        <taxon>Hymenoptera</taxon>
        <taxon>Apocrita</taxon>
        <taxon>Aculeata</taxon>
        <taxon>Apoidea</taxon>
        <taxon>Anthophila</taxon>
        <taxon>Apidae</taxon>
        <taxon>Habropoda</taxon>
    </lineage>
</organism>
<evidence type="ECO:0000259" key="21">
    <source>
        <dbReference type="Pfam" id="PF13087"/>
    </source>
</evidence>
<dbReference type="Pfam" id="PF16399">
    <property type="entry name" value="Aquarius_N_1st"/>
    <property type="match status" value="1"/>
</dbReference>
<evidence type="ECO:0000256" key="16">
    <source>
        <dbReference type="ARBA" id="ARBA00063921"/>
    </source>
</evidence>
<dbReference type="AlphaFoldDB" id="A0A0L7QMC6"/>
<dbReference type="CDD" id="cd18808">
    <property type="entry name" value="SF1_C_Upf1"/>
    <property type="match status" value="1"/>
</dbReference>
<dbReference type="PANTHER" id="PTHR10887">
    <property type="entry name" value="DNA2/NAM7 HELICASE FAMILY"/>
    <property type="match status" value="1"/>
</dbReference>
<keyword evidence="5" id="KW-0547">Nucleotide-binding</keyword>
<comment type="function">
    <text evidence="14">Involved in pre-mRNA splicing as component of the spliceosome. Intron-binding spliceosomal protein required to link pre-mRNA splicing and snoRNP (small nucleolar ribonucleoprotein) biogenesis. Plays a key role in position-dependent assembly of intron-encoded box C/D small snoRNP, splicing being required for snoRNP assembly. May act by helping the folding of the snoRNA sequence. Binds to intron of pre-mRNAs in a sequence-independent manner, contacting the region between snoRNA and the branchpoint of introns (40 nucleotides upstream of the branchpoint) during the late stages of splicing. Has ATP-dependent RNA helicase activity and can unwind double-stranded RNA molecules with a 3' overhang (in vitro).</text>
</comment>
<evidence type="ECO:0000256" key="2">
    <source>
        <dbReference type="ARBA" id="ARBA00012552"/>
    </source>
</evidence>
<proteinExistence type="inferred from homology"/>
<evidence type="ECO:0000256" key="15">
    <source>
        <dbReference type="ARBA" id="ARBA00061244"/>
    </source>
</evidence>
<evidence type="ECO:0000259" key="23">
    <source>
        <dbReference type="Pfam" id="PF21143"/>
    </source>
</evidence>
<evidence type="ECO:0000256" key="11">
    <source>
        <dbReference type="ARBA" id="ARBA00023187"/>
    </source>
</evidence>
<dbReference type="InterPro" id="IPR048967">
    <property type="entry name" value="Aquarius_insert"/>
</dbReference>
<feature type="compositionally biased region" description="Acidic residues" evidence="19">
    <location>
        <begin position="1098"/>
        <end position="1113"/>
    </location>
</feature>
<dbReference type="Gene3D" id="3.40.50.300">
    <property type="entry name" value="P-loop containing nucleotide triphosphate hydrolases"/>
    <property type="match status" value="2"/>
</dbReference>
<evidence type="ECO:0000256" key="7">
    <source>
        <dbReference type="ARBA" id="ARBA00022806"/>
    </source>
</evidence>
<dbReference type="GO" id="GO:0006397">
    <property type="term" value="P:mRNA processing"/>
    <property type="evidence" value="ECO:0007669"/>
    <property type="project" value="UniProtKB-KW"/>
</dbReference>